<dbReference type="InParanoid" id="G2QL86"/>
<keyword evidence="3 8" id="KW-0863">Zinc-finger</keyword>
<dbReference type="HOGENOM" id="CLU_423893_0_0_1"/>
<dbReference type="InterPro" id="IPR017907">
    <property type="entry name" value="Znf_RING_CS"/>
</dbReference>
<evidence type="ECO:0000256" key="7">
    <source>
        <dbReference type="ARBA" id="ARBA00022840"/>
    </source>
</evidence>
<dbReference type="Pfam" id="PF00271">
    <property type="entry name" value="Helicase_C"/>
    <property type="match status" value="1"/>
</dbReference>
<evidence type="ECO:0000259" key="9">
    <source>
        <dbReference type="PROSITE" id="PS50089"/>
    </source>
</evidence>
<feature type="domain" description="RING-type" evidence="9">
    <location>
        <begin position="310"/>
        <end position="354"/>
    </location>
</feature>
<dbReference type="OMA" id="ICEMESW"/>
<dbReference type="GO" id="GO:0005634">
    <property type="term" value="C:nucleus"/>
    <property type="evidence" value="ECO:0007669"/>
    <property type="project" value="TreeGrafter"/>
</dbReference>
<dbReference type="RefSeq" id="XP_003665963.1">
    <property type="nucleotide sequence ID" value="XM_003665915.1"/>
</dbReference>
<proteinExistence type="predicted"/>
<dbReference type="CDD" id="cd18793">
    <property type="entry name" value="SF2_C_SNF"/>
    <property type="match status" value="1"/>
</dbReference>
<dbReference type="Gene3D" id="3.40.50.300">
    <property type="entry name" value="P-loop containing nucleotide triphosphate hydrolases"/>
    <property type="match status" value="1"/>
</dbReference>
<organism evidence="10 11">
    <name type="scientific">Thermothelomyces thermophilus (strain ATCC 42464 / BCRC 31852 / DSM 1799)</name>
    <name type="common">Sporotrichum thermophile</name>
    <dbReference type="NCBI Taxonomy" id="573729"/>
    <lineage>
        <taxon>Eukaryota</taxon>
        <taxon>Fungi</taxon>
        <taxon>Dikarya</taxon>
        <taxon>Ascomycota</taxon>
        <taxon>Pezizomycotina</taxon>
        <taxon>Sordariomycetes</taxon>
        <taxon>Sordariomycetidae</taxon>
        <taxon>Sordariales</taxon>
        <taxon>Chaetomiaceae</taxon>
        <taxon>Thermothelomyces</taxon>
    </lineage>
</organism>
<sequence length="628" mass="72447">MGLEKTLETLACIAGNPPSKEDQKNGLRTTLVIVPANAIDQWISEIGKHCDSAVSHYKRSDTRNEVARQHSPIWITSYNELMQHYPSDNMIRKATQNPLLTAEDCEAHRPQYLGPLFQIRFYRLVLDEAHAIKNHTSRRMQYRTQNTKFFGHALFELPRPHVLEPIMVNMSREEALIYRRVEGILRRKVSKLFRRAKEQNQKVKGRWWLIEVLRLRQAVLHPFLLENMMKDHFEPKDIEWLISELSKIQTSNPFIDQIGHWCEEQLQVRRSEQGSKAPKHEGLDASFDMIRQLEKVNKHKDWEKRAHDLCRRCGFVPDDQFYPKCGHVLCQSCIESYAAENRSSTMTGGCGPCNALLANVRRSLPPTQDPEIVEIGYWRGPSAKKRRGRGDDINGIQPTTKSKTTFLADSDREIGNNMLTPSAKTLVLKSILLDWCKRYPNDKIIVFTLFVDGGRIVGRMLQDANIDFLYYFGSMSHAEKQKAVKDFAEKKEIRVLALNLACANRVIILDMWWNSAMEQQAFGRVYRMGQKKETYFGRILVRNSVDVRLAQLQLAKLEMIAKTIKDHDSSDMALSIEDQAALLGRVVRDEDGNIIEIVADYDDEADTDAINATWNNDEWDQETMVKDI</sequence>
<evidence type="ECO:0000256" key="4">
    <source>
        <dbReference type="ARBA" id="ARBA00022801"/>
    </source>
</evidence>
<dbReference type="SMART" id="SM00490">
    <property type="entry name" value="HELICc"/>
    <property type="match status" value="1"/>
</dbReference>
<evidence type="ECO:0000256" key="5">
    <source>
        <dbReference type="ARBA" id="ARBA00022806"/>
    </source>
</evidence>
<keyword evidence="4" id="KW-0378">Hydrolase</keyword>
<evidence type="ECO:0000313" key="10">
    <source>
        <dbReference type="EMBL" id="AEO60718.1"/>
    </source>
</evidence>
<protein>
    <recommendedName>
        <fullName evidence="9">RING-type domain-containing protein</fullName>
    </recommendedName>
</protein>
<dbReference type="PANTHER" id="PTHR45626">
    <property type="entry name" value="TRANSCRIPTION TERMINATION FACTOR 2-RELATED"/>
    <property type="match status" value="1"/>
</dbReference>
<dbReference type="VEuPathDB" id="FungiDB:MYCTH_2070221"/>
<keyword evidence="5" id="KW-0347">Helicase</keyword>
<dbReference type="GO" id="GO:0005524">
    <property type="term" value="F:ATP binding"/>
    <property type="evidence" value="ECO:0007669"/>
    <property type="project" value="UniProtKB-KW"/>
</dbReference>
<dbReference type="EMBL" id="CP003007">
    <property type="protein sequence ID" value="AEO60718.1"/>
    <property type="molecule type" value="Genomic_DNA"/>
</dbReference>
<keyword evidence="11" id="KW-1185">Reference proteome</keyword>
<dbReference type="OrthoDB" id="448448at2759"/>
<evidence type="ECO:0000256" key="2">
    <source>
        <dbReference type="ARBA" id="ARBA00022741"/>
    </source>
</evidence>
<dbReference type="GO" id="GO:0004386">
    <property type="term" value="F:helicase activity"/>
    <property type="evidence" value="ECO:0007669"/>
    <property type="project" value="UniProtKB-KW"/>
</dbReference>
<dbReference type="PROSITE" id="PS50089">
    <property type="entry name" value="ZF_RING_2"/>
    <property type="match status" value="1"/>
</dbReference>
<dbReference type="STRING" id="573729.G2QL86"/>
<accession>G2QL86</accession>
<dbReference type="eggNOG" id="KOG1001">
    <property type="taxonomic scope" value="Eukaryota"/>
</dbReference>
<gene>
    <name evidence="10" type="ORF">MYCTH_2070221</name>
</gene>
<dbReference type="InterPro" id="IPR000330">
    <property type="entry name" value="SNF2_N"/>
</dbReference>
<reference evidence="10 11" key="1">
    <citation type="journal article" date="2011" name="Nat. Biotechnol.">
        <title>Comparative genomic analysis of the thermophilic biomass-degrading fungi Myceliophthora thermophila and Thielavia terrestris.</title>
        <authorList>
            <person name="Berka R.M."/>
            <person name="Grigoriev I.V."/>
            <person name="Otillar R."/>
            <person name="Salamov A."/>
            <person name="Grimwood J."/>
            <person name="Reid I."/>
            <person name="Ishmael N."/>
            <person name="John T."/>
            <person name="Darmond C."/>
            <person name="Moisan M.-C."/>
            <person name="Henrissat B."/>
            <person name="Coutinho P.M."/>
            <person name="Lombard V."/>
            <person name="Natvig D.O."/>
            <person name="Lindquist E."/>
            <person name="Schmutz J."/>
            <person name="Lucas S."/>
            <person name="Harris P."/>
            <person name="Powlowski J."/>
            <person name="Bellemare A."/>
            <person name="Taylor D."/>
            <person name="Butler G."/>
            <person name="de Vries R.P."/>
            <person name="Allijn I.E."/>
            <person name="van den Brink J."/>
            <person name="Ushinsky S."/>
            <person name="Storms R."/>
            <person name="Powell A.J."/>
            <person name="Paulsen I.T."/>
            <person name="Elbourne L.D.H."/>
            <person name="Baker S.E."/>
            <person name="Magnuson J."/>
            <person name="LaBoissiere S."/>
            <person name="Clutterbuck A.J."/>
            <person name="Martinez D."/>
            <person name="Wogulis M."/>
            <person name="de Leon A.L."/>
            <person name="Rey M.W."/>
            <person name="Tsang A."/>
        </authorList>
    </citation>
    <scope>NUCLEOTIDE SEQUENCE [LARGE SCALE GENOMIC DNA]</scope>
    <source>
        <strain evidence="11">ATCC 42464 / BCRC 31852 / DSM 1799</strain>
    </source>
</reference>
<dbReference type="Proteomes" id="UP000007322">
    <property type="component" value="Chromosome 6"/>
</dbReference>
<dbReference type="InterPro" id="IPR049730">
    <property type="entry name" value="SNF2/RAD54-like_C"/>
</dbReference>
<evidence type="ECO:0000256" key="3">
    <source>
        <dbReference type="ARBA" id="ARBA00022771"/>
    </source>
</evidence>
<dbReference type="PROSITE" id="PS00518">
    <property type="entry name" value="ZF_RING_1"/>
    <property type="match status" value="1"/>
</dbReference>
<dbReference type="InterPro" id="IPR001841">
    <property type="entry name" value="Znf_RING"/>
</dbReference>
<name>G2QL86_THET4</name>
<keyword evidence="1" id="KW-0479">Metal-binding</keyword>
<dbReference type="InterPro" id="IPR050628">
    <property type="entry name" value="SNF2_RAD54_helicase_TF"/>
</dbReference>
<dbReference type="Gene3D" id="3.40.50.10810">
    <property type="entry name" value="Tandem AAA-ATPase domain"/>
    <property type="match status" value="1"/>
</dbReference>
<dbReference type="InterPro" id="IPR027417">
    <property type="entry name" value="P-loop_NTPase"/>
</dbReference>
<dbReference type="GO" id="GO:0008270">
    <property type="term" value="F:zinc ion binding"/>
    <property type="evidence" value="ECO:0007669"/>
    <property type="project" value="UniProtKB-KW"/>
</dbReference>
<keyword evidence="6" id="KW-0862">Zinc</keyword>
<dbReference type="GeneID" id="11513866"/>
<dbReference type="KEGG" id="mtm:MYCTH_2070221"/>
<dbReference type="SUPFAM" id="SSF52540">
    <property type="entry name" value="P-loop containing nucleoside triphosphate hydrolases"/>
    <property type="match status" value="2"/>
</dbReference>
<keyword evidence="7" id="KW-0067">ATP-binding</keyword>
<evidence type="ECO:0000256" key="8">
    <source>
        <dbReference type="PROSITE-ProRule" id="PRU00175"/>
    </source>
</evidence>
<evidence type="ECO:0000313" key="11">
    <source>
        <dbReference type="Proteomes" id="UP000007322"/>
    </source>
</evidence>
<dbReference type="PANTHER" id="PTHR45626:SF17">
    <property type="entry name" value="HELICASE-LIKE TRANSCRIPTION FACTOR"/>
    <property type="match status" value="1"/>
</dbReference>
<dbReference type="Pfam" id="PF00176">
    <property type="entry name" value="SNF2-rel_dom"/>
    <property type="match status" value="1"/>
</dbReference>
<dbReference type="InterPro" id="IPR001650">
    <property type="entry name" value="Helicase_C-like"/>
</dbReference>
<evidence type="ECO:0000256" key="1">
    <source>
        <dbReference type="ARBA" id="ARBA00022723"/>
    </source>
</evidence>
<dbReference type="InterPro" id="IPR038718">
    <property type="entry name" value="SNF2-like_sf"/>
</dbReference>
<evidence type="ECO:0000256" key="6">
    <source>
        <dbReference type="ARBA" id="ARBA00022833"/>
    </source>
</evidence>
<dbReference type="SUPFAM" id="SSF57850">
    <property type="entry name" value="RING/U-box"/>
    <property type="match status" value="1"/>
</dbReference>
<dbReference type="GO" id="GO:0006281">
    <property type="term" value="P:DNA repair"/>
    <property type="evidence" value="ECO:0007669"/>
    <property type="project" value="TreeGrafter"/>
</dbReference>
<keyword evidence="2" id="KW-0547">Nucleotide-binding</keyword>
<dbReference type="AlphaFoldDB" id="G2QL86"/>
<dbReference type="GO" id="GO:0016787">
    <property type="term" value="F:hydrolase activity"/>
    <property type="evidence" value="ECO:0007669"/>
    <property type="project" value="UniProtKB-KW"/>
</dbReference>
<dbReference type="GO" id="GO:0008094">
    <property type="term" value="F:ATP-dependent activity, acting on DNA"/>
    <property type="evidence" value="ECO:0007669"/>
    <property type="project" value="TreeGrafter"/>
</dbReference>